<proteinExistence type="predicted"/>
<evidence type="ECO:0000313" key="3">
    <source>
        <dbReference type="EMBL" id="TKD09560.1"/>
    </source>
</evidence>
<evidence type="ECO:0000256" key="1">
    <source>
        <dbReference type="SAM" id="MobiDB-lite"/>
    </source>
</evidence>
<dbReference type="Pfam" id="PF13665">
    <property type="entry name" value="Tox-PAAR-like"/>
    <property type="match status" value="1"/>
</dbReference>
<dbReference type="GO" id="GO:0004549">
    <property type="term" value="F:tRNA-specific ribonuclease activity"/>
    <property type="evidence" value="ECO:0007669"/>
    <property type="project" value="InterPro"/>
</dbReference>
<dbReference type="CDD" id="cd13442">
    <property type="entry name" value="CDI_toxin_Bp1026b-like"/>
    <property type="match status" value="1"/>
</dbReference>
<protein>
    <submittedName>
        <fullName evidence="3">DUF4150 domain-containing protein</fullName>
    </submittedName>
</protein>
<evidence type="ECO:0000259" key="2">
    <source>
        <dbReference type="Pfam" id="PF18451"/>
    </source>
</evidence>
<dbReference type="CDD" id="cd20745">
    <property type="entry name" value="FIX_RhsA_AHH_HNH-like"/>
    <property type="match status" value="1"/>
</dbReference>
<organism evidence="3 4">
    <name type="scientific">Polyangium fumosum</name>
    <dbReference type="NCBI Taxonomy" id="889272"/>
    <lineage>
        <taxon>Bacteria</taxon>
        <taxon>Pseudomonadati</taxon>
        <taxon>Myxococcota</taxon>
        <taxon>Polyangia</taxon>
        <taxon>Polyangiales</taxon>
        <taxon>Polyangiaceae</taxon>
        <taxon>Polyangium</taxon>
    </lineage>
</organism>
<dbReference type="InterPro" id="IPR040559">
    <property type="entry name" value="CdiA_C"/>
</dbReference>
<accession>A0A4U1JEN9</accession>
<dbReference type="Gene3D" id="3.40.1350.120">
    <property type="match status" value="1"/>
</dbReference>
<name>A0A4U1JEN9_9BACT</name>
<feature type="region of interest" description="Disordered" evidence="1">
    <location>
        <begin position="405"/>
        <end position="458"/>
    </location>
</feature>
<dbReference type="InterPro" id="IPR033806">
    <property type="entry name" value="CDI_toxin_Bp1026b-like"/>
</dbReference>
<dbReference type="AlphaFoldDB" id="A0A4U1JEN9"/>
<dbReference type="Proteomes" id="UP000309215">
    <property type="component" value="Unassembled WGS sequence"/>
</dbReference>
<dbReference type="OrthoDB" id="5524878at2"/>
<gene>
    <name evidence="3" type="ORF">E8A74_12620</name>
</gene>
<sequence length="585" mass="62458">MMSRELARACPEAVVHCIAPDVCLTPAPGGGMVPVPYRILARLELAENTDPKHRINGYPAFTMKSRIPHVEGNEAGTGGGVVSGVNRGYCRPVEHSTTYKAGGEWIVREGDLFAMNCAGPDGEPNTYGRLVIVNQVAAAPSVSISKTEKTVVDQATGQTVTETEEVTRNPITGAETVTQQRTVVDPKTGRVESQRVDITTHVDGRRTYVANAGLFDPETNNYGYKTTTGELPADVGEVDPDGLSVDEDGRLYLGMAEDEGSFVPSNELYGNAEISDDDPEVLKDPEVKAALEEQAAAEAEIAALEQEITWEGVKLGVDAAGLLDPTPVADLAGAGMALLDGDWAGAGLSVVSAAVPFVGDAIAKPFKGTRAAARLAALHQKMVKLVGKRAKIADSLRRTRQRIKEAIKKRRAGGAGGVDPPKPKSPGDGGFAPKKVVSPGHTVPTGKVGGKPRGSARTIRKNMQETEVRSLMREKETADTMAAKGYDVEQCPPGKVTSKNKTKKPDYRIEGKYFDNYAPSTKNMETIRGSLLAKVEDEQADRFVVNLNDSGFGVSDIKQMLTSKPIEGMKELVVIKGDDVIHVFP</sequence>
<keyword evidence="4" id="KW-1185">Reference proteome</keyword>
<reference evidence="3 4" key="1">
    <citation type="submission" date="2019-04" db="EMBL/GenBank/DDBJ databases">
        <authorList>
            <person name="Li Y."/>
            <person name="Wang J."/>
        </authorList>
    </citation>
    <scope>NUCLEOTIDE SEQUENCE [LARGE SCALE GENOMIC DNA]</scope>
    <source>
        <strain evidence="3 4">DSM 14668</strain>
    </source>
</reference>
<dbReference type="Pfam" id="PF18451">
    <property type="entry name" value="CdiA_C"/>
    <property type="match status" value="1"/>
</dbReference>
<evidence type="ECO:0000313" key="4">
    <source>
        <dbReference type="Proteomes" id="UP000309215"/>
    </source>
</evidence>
<dbReference type="EMBL" id="SSMQ01000010">
    <property type="protein sequence ID" value="TKD09560.1"/>
    <property type="molecule type" value="Genomic_DNA"/>
</dbReference>
<comment type="caution">
    <text evidence="3">The sequence shown here is derived from an EMBL/GenBank/DDBJ whole genome shotgun (WGS) entry which is preliminary data.</text>
</comment>
<feature type="domain" description="tRNA nuclease CdiA C-terminal" evidence="2">
    <location>
        <begin position="503"/>
        <end position="579"/>
    </location>
</feature>